<evidence type="ECO:0000313" key="3">
    <source>
        <dbReference type="Proteomes" id="UP000001357"/>
    </source>
</evidence>
<sequence length="230" mass="24125">MASPSETSTTATPAPAADAPAPHAPPADAPAPHALPADTLATHTPATDAPDPHAPPADASVADAPATVATVTDALKLAVGDAHAVDKSDAMEAVRPDTTRDEGLEEASAPASDQDPQSSARAAIPFEPVEQAPADETKTPLEAGPEHDRIQEVLASINQDTRPSTSAAERKKPAPAYDRQELEQYLEDKGVRRVFEAVIERLYLEQPDNVLDTMAAVFRDEQQAAQARPS</sequence>
<dbReference type="InParanoid" id="A9URJ1"/>
<accession>A9URJ1</accession>
<feature type="region of interest" description="Disordered" evidence="1">
    <location>
        <begin position="81"/>
        <end position="180"/>
    </location>
</feature>
<dbReference type="Proteomes" id="UP000001357">
    <property type="component" value="Unassembled WGS sequence"/>
</dbReference>
<feature type="region of interest" description="Disordered" evidence="1">
    <location>
        <begin position="1"/>
        <end position="65"/>
    </location>
</feature>
<feature type="compositionally biased region" description="Low complexity" evidence="1">
    <location>
        <begin position="56"/>
        <end position="65"/>
    </location>
</feature>
<organism evidence="2 3">
    <name type="scientific">Monosiga brevicollis</name>
    <name type="common">Choanoflagellate</name>
    <dbReference type="NCBI Taxonomy" id="81824"/>
    <lineage>
        <taxon>Eukaryota</taxon>
        <taxon>Choanoflagellata</taxon>
        <taxon>Craspedida</taxon>
        <taxon>Salpingoecidae</taxon>
        <taxon>Monosiga</taxon>
    </lineage>
</organism>
<feature type="compositionally biased region" description="Polar residues" evidence="1">
    <location>
        <begin position="156"/>
        <end position="167"/>
    </location>
</feature>
<protein>
    <submittedName>
        <fullName evidence="2">Uncharacterized protein</fullName>
    </submittedName>
</protein>
<feature type="compositionally biased region" description="Basic and acidic residues" evidence="1">
    <location>
        <begin position="135"/>
        <end position="151"/>
    </location>
</feature>
<feature type="compositionally biased region" description="Basic and acidic residues" evidence="1">
    <location>
        <begin position="168"/>
        <end position="180"/>
    </location>
</feature>
<proteinExistence type="predicted"/>
<feature type="compositionally biased region" description="Low complexity" evidence="1">
    <location>
        <begin position="9"/>
        <end position="21"/>
    </location>
</feature>
<dbReference type="RefSeq" id="XP_001743218.1">
    <property type="nucleotide sequence ID" value="XM_001743166.1"/>
</dbReference>
<dbReference type="AlphaFoldDB" id="A9URJ1"/>
<dbReference type="KEGG" id="mbr:MONBRDRAFT_6085"/>
<feature type="compositionally biased region" description="Basic and acidic residues" evidence="1">
    <location>
        <begin position="83"/>
        <end position="102"/>
    </location>
</feature>
<gene>
    <name evidence="2" type="ORF">MONBRDRAFT_6085</name>
</gene>
<evidence type="ECO:0000313" key="2">
    <source>
        <dbReference type="EMBL" id="EDQ91932.1"/>
    </source>
</evidence>
<reference evidence="2 3" key="1">
    <citation type="journal article" date="2008" name="Nature">
        <title>The genome of the choanoflagellate Monosiga brevicollis and the origin of metazoans.</title>
        <authorList>
            <consortium name="JGI Sequencing"/>
            <person name="King N."/>
            <person name="Westbrook M.J."/>
            <person name="Young S.L."/>
            <person name="Kuo A."/>
            <person name="Abedin M."/>
            <person name="Chapman J."/>
            <person name="Fairclough S."/>
            <person name="Hellsten U."/>
            <person name="Isogai Y."/>
            <person name="Letunic I."/>
            <person name="Marr M."/>
            <person name="Pincus D."/>
            <person name="Putnam N."/>
            <person name="Rokas A."/>
            <person name="Wright K.J."/>
            <person name="Zuzow R."/>
            <person name="Dirks W."/>
            <person name="Good M."/>
            <person name="Goodstein D."/>
            <person name="Lemons D."/>
            <person name="Li W."/>
            <person name="Lyons J.B."/>
            <person name="Morris A."/>
            <person name="Nichols S."/>
            <person name="Richter D.J."/>
            <person name="Salamov A."/>
            <person name="Bork P."/>
            <person name="Lim W.A."/>
            <person name="Manning G."/>
            <person name="Miller W.T."/>
            <person name="McGinnis W."/>
            <person name="Shapiro H."/>
            <person name="Tjian R."/>
            <person name="Grigoriev I.V."/>
            <person name="Rokhsar D."/>
        </authorList>
    </citation>
    <scope>NUCLEOTIDE SEQUENCE [LARGE SCALE GENOMIC DNA]</scope>
    <source>
        <strain evidence="3">MX1 / ATCC 50154</strain>
    </source>
</reference>
<keyword evidence="3" id="KW-1185">Reference proteome</keyword>
<evidence type="ECO:0000256" key="1">
    <source>
        <dbReference type="SAM" id="MobiDB-lite"/>
    </source>
</evidence>
<dbReference type="EMBL" id="CH991544">
    <property type="protein sequence ID" value="EDQ91932.1"/>
    <property type="molecule type" value="Genomic_DNA"/>
</dbReference>
<feature type="compositionally biased region" description="Low complexity" evidence="1">
    <location>
        <begin position="30"/>
        <end position="49"/>
    </location>
</feature>
<dbReference type="GeneID" id="5888561"/>
<name>A9URJ1_MONBE</name>